<gene>
    <name evidence="6" type="ORF">C4617_01470</name>
</gene>
<accession>A0A2T4VXM6</accession>
<evidence type="ECO:0000313" key="7">
    <source>
        <dbReference type="Proteomes" id="UP000240811"/>
    </source>
</evidence>
<dbReference type="PANTHER" id="PTHR22939">
    <property type="entry name" value="SERINE PROTEASE FAMILY S1C HTRA-RELATED"/>
    <property type="match status" value="1"/>
</dbReference>
<dbReference type="Gene3D" id="2.30.42.10">
    <property type="match status" value="2"/>
</dbReference>
<evidence type="ECO:0000256" key="4">
    <source>
        <dbReference type="ARBA" id="ARBA00022825"/>
    </source>
</evidence>
<dbReference type="Pfam" id="PF13180">
    <property type="entry name" value="PDZ_2"/>
    <property type="match status" value="1"/>
</dbReference>
<dbReference type="InterPro" id="IPR036034">
    <property type="entry name" value="PDZ_sf"/>
</dbReference>
<dbReference type="InterPro" id="IPR009003">
    <property type="entry name" value="Peptidase_S1_PA"/>
</dbReference>
<dbReference type="EMBL" id="PSQJ01000002">
    <property type="protein sequence ID" value="PTL86518.1"/>
    <property type="molecule type" value="Genomic_DNA"/>
</dbReference>
<evidence type="ECO:0000256" key="2">
    <source>
        <dbReference type="ARBA" id="ARBA00022670"/>
    </source>
</evidence>
<dbReference type="GO" id="GO:0004252">
    <property type="term" value="F:serine-type endopeptidase activity"/>
    <property type="evidence" value="ECO:0007669"/>
    <property type="project" value="InterPro"/>
</dbReference>
<dbReference type="PRINTS" id="PR00834">
    <property type="entry name" value="PROTEASES2C"/>
</dbReference>
<organism evidence="6 7">
    <name type="scientific">Candidatus Liberibacter europaeus</name>
    <dbReference type="NCBI Taxonomy" id="744859"/>
    <lineage>
        <taxon>Bacteria</taxon>
        <taxon>Pseudomonadati</taxon>
        <taxon>Pseudomonadota</taxon>
        <taxon>Alphaproteobacteria</taxon>
        <taxon>Hyphomicrobiales</taxon>
        <taxon>Rhizobiaceae</taxon>
        <taxon>Liberibacter</taxon>
    </lineage>
</organism>
<protein>
    <submittedName>
        <fullName evidence="6">Serine protease</fullName>
    </submittedName>
</protein>
<dbReference type="Gene3D" id="2.40.10.120">
    <property type="match status" value="1"/>
</dbReference>
<evidence type="ECO:0000259" key="5">
    <source>
        <dbReference type="PROSITE" id="PS50106"/>
    </source>
</evidence>
<keyword evidence="4" id="KW-0720">Serine protease</keyword>
<dbReference type="Pfam" id="PF13365">
    <property type="entry name" value="Trypsin_2"/>
    <property type="match status" value="1"/>
</dbReference>
<sequence length="481" mass="52718">MLKIHISFGRILSVIVSACVVLSGICSISEAKSVSSADISPVVKRVSSSVVSVVVTKKEPSAMEFKNWPDNSVMKKFFRIHSRESGDNFRNNYTVGSGFFISEDGYIVTNNHVVEDGASFTVFVEDGEYMPAELIGRDAITDLAVLKVTSKKKFRPVEFESTYNIFVGETVFTIGSPAGLQGTVSSGIISSFKRADFSRNLNGNSFIQIDASIGSGSSGGACFNVKGRVVGMSSFIYSNPSGHGTFGFIIQPSVIQQVVPYLIKKGKVDRGWAGFFVQELTQELAIPLGLKDVNGVIITYVSKDSPSDKVGLKRGDVVCAINGKVIKDAQDFIFSVRSYLPKDKVEFSLCRQGEKRSVSLVLENGSVYAMNLDPKILQKSEKILGLTLQNVVYEDKKMVRIVDLKPNSEAEMKGIEIGMYINSINGAQVYSVDDVKNLLNESKAKNNHSVVLLVQNNPDINNTLYNSSLRRDWFIPLNLVD</sequence>
<evidence type="ECO:0000256" key="3">
    <source>
        <dbReference type="ARBA" id="ARBA00022801"/>
    </source>
</evidence>
<comment type="similarity">
    <text evidence="1">Belongs to the peptidase S1C family.</text>
</comment>
<dbReference type="PANTHER" id="PTHR22939:SF129">
    <property type="entry name" value="SERINE PROTEASE HTRA2, MITOCHONDRIAL"/>
    <property type="match status" value="1"/>
</dbReference>
<keyword evidence="3" id="KW-0378">Hydrolase</keyword>
<evidence type="ECO:0000256" key="1">
    <source>
        <dbReference type="ARBA" id="ARBA00010541"/>
    </source>
</evidence>
<dbReference type="AlphaFoldDB" id="A0A2T4VXM6"/>
<dbReference type="PROSITE" id="PS50106">
    <property type="entry name" value="PDZ"/>
    <property type="match status" value="1"/>
</dbReference>
<dbReference type="InterPro" id="IPR001478">
    <property type="entry name" value="PDZ"/>
</dbReference>
<comment type="caution">
    <text evidence="6">The sequence shown here is derived from an EMBL/GenBank/DDBJ whole genome shotgun (WGS) entry which is preliminary data.</text>
</comment>
<dbReference type="SUPFAM" id="SSF50156">
    <property type="entry name" value="PDZ domain-like"/>
    <property type="match status" value="2"/>
</dbReference>
<keyword evidence="2 6" id="KW-0645">Protease</keyword>
<name>A0A2T4VXM6_9HYPH</name>
<dbReference type="Proteomes" id="UP000240811">
    <property type="component" value="Unassembled WGS sequence"/>
</dbReference>
<dbReference type="GO" id="GO:0006508">
    <property type="term" value="P:proteolysis"/>
    <property type="evidence" value="ECO:0007669"/>
    <property type="project" value="UniProtKB-KW"/>
</dbReference>
<feature type="domain" description="PDZ" evidence="5">
    <location>
        <begin position="262"/>
        <end position="328"/>
    </location>
</feature>
<dbReference type="SMART" id="SM00228">
    <property type="entry name" value="PDZ"/>
    <property type="match status" value="2"/>
</dbReference>
<evidence type="ECO:0000313" key="6">
    <source>
        <dbReference type="EMBL" id="PTL86518.1"/>
    </source>
</evidence>
<dbReference type="SUPFAM" id="SSF50494">
    <property type="entry name" value="Trypsin-like serine proteases"/>
    <property type="match status" value="1"/>
</dbReference>
<proteinExistence type="inferred from homology"/>
<reference evidence="7" key="1">
    <citation type="submission" date="2018-02" db="EMBL/GenBank/DDBJ databases">
        <title>Genome sequence of Candidatus Liberibacter europaeus.</title>
        <authorList>
            <person name="Frampton R.A."/>
            <person name="Thompson S.M."/>
            <person name="David C."/>
            <person name="Addison S.M."/>
            <person name="Smith G.R."/>
        </authorList>
    </citation>
    <scope>NUCLEOTIDE SEQUENCE [LARGE SCALE GENOMIC DNA]</scope>
</reference>
<dbReference type="InterPro" id="IPR001940">
    <property type="entry name" value="Peptidase_S1C"/>
</dbReference>